<comment type="caution">
    <text evidence="1">The sequence shown here is derived from an EMBL/GenBank/DDBJ whole genome shotgun (WGS) entry which is preliminary data.</text>
</comment>
<keyword evidence="2" id="KW-1185">Reference proteome</keyword>
<organism evidence="1 2">
    <name type="scientific">Spirosoma telluris</name>
    <dbReference type="NCBI Taxonomy" id="2183553"/>
    <lineage>
        <taxon>Bacteria</taxon>
        <taxon>Pseudomonadati</taxon>
        <taxon>Bacteroidota</taxon>
        <taxon>Cytophagia</taxon>
        <taxon>Cytophagales</taxon>
        <taxon>Cytophagaceae</taxon>
        <taxon>Spirosoma</taxon>
    </lineage>
</organism>
<dbReference type="RefSeq" id="WP_111345118.1">
    <property type="nucleotide sequence ID" value="NZ_QLII01000001.1"/>
</dbReference>
<protein>
    <submittedName>
        <fullName evidence="1">Uncharacterized protein</fullName>
    </submittedName>
</protein>
<accession>A0A327NQI0</accession>
<dbReference type="EMBL" id="QLII01000001">
    <property type="protein sequence ID" value="RAI76034.1"/>
    <property type="molecule type" value="Genomic_DNA"/>
</dbReference>
<dbReference type="AlphaFoldDB" id="A0A327NQI0"/>
<proteinExistence type="predicted"/>
<gene>
    <name evidence="1" type="ORF">HMF3257_20960</name>
</gene>
<dbReference type="OrthoDB" id="9801026at2"/>
<name>A0A327NQI0_9BACT</name>
<evidence type="ECO:0000313" key="1">
    <source>
        <dbReference type="EMBL" id="RAI76034.1"/>
    </source>
</evidence>
<reference evidence="1 2" key="1">
    <citation type="submission" date="2018-06" db="EMBL/GenBank/DDBJ databases">
        <title>Spirosoma sp. HMF3257 Genome sequencing and assembly.</title>
        <authorList>
            <person name="Kang H."/>
            <person name="Cha I."/>
            <person name="Kim H."/>
            <person name="Kang J."/>
            <person name="Joh K."/>
        </authorList>
    </citation>
    <scope>NUCLEOTIDE SEQUENCE [LARGE SCALE GENOMIC DNA]</scope>
    <source>
        <strain evidence="1 2">HMF3257</strain>
    </source>
</reference>
<sequence length="108" mass="12234">MEVTFDNPELRLICEDDDVTNETYGESTAQSIHDWVADFQAAVSLNDIIIGQLTQLGDATFRVNLTDDFVLYFSVVNKKTTQNAKGEINKESVNRIKLLRIESHIITQ</sequence>
<evidence type="ECO:0000313" key="2">
    <source>
        <dbReference type="Proteomes" id="UP000249016"/>
    </source>
</evidence>
<dbReference type="Proteomes" id="UP000249016">
    <property type="component" value="Unassembled WGS sequence"/>
</dbReference>